<dbReference type="AlphaFoldDB" id="A0A058Z8Y7"/>
<dbReference type="InterPro" id="IPR037355">
    <property type="entry name" value="COMMD3"/>
</dbReference>
<organism evidence="1">
    <name type="scientific">Fonticula alba</name>
    <name type="common">Slime mold</name>
    <dbReference type="NCBI Taxonomy" id="691883"/>
    <lineage>
        <taxon>Eukaryota</taxon>
        <taxon>Rotosphaerida</taxon>
        <taxon>Fonticulaceae</taxon>
        <taxon>Fonticula</taxon>
    </lineage>
</organism>
<evidence type="ECO:0000313" key="2">
    <source>
        <dbReference type="Proteomes" id="UP000030693"/>
    </source>
</evidence>
<evidence type="ECO:0008006" key="3">
    <source>
        <dbReference type="Google" id="ProtNLM"/>
    </source>
</evidence>
<dbReference type="EMBL" id="KB932204">
    <property type="protein sequence ID" value="KCV70393.1"/>
    <property type="molecule type" value="Genomic_DNA"/>
</dbReference>
<accession>A0A058Z8Y7</accession>
<proteinExistence type="predicted"/>
<evidence type="ECO:0000313" key="1">
    <source>
        <dbReference type="EMBL" id="KCV70393.1"/>
    </source>
</evidence>
<dbReference type="GeneID" id="20527454"/>
<name>A0A058Z8Y7_FONAL</name>
<dbReference type="GO" id="GO:0006814">
    <property type="term" value="P:sodium ion transport"/>
    <property type="evidence" value="ECO:0007669"/>
    <property type="project" value="InterPro"/>
</dbReference>
<protein>
    <recommendedName>
        <fullName evidence="3">COMM domain-containing protein 3</fullName>
    </recommendedName>
</protein>
<reference evidence="1" key="1">
    <citation type="submission" date="2013-04" db="EMBL/GenBank/DDBJ databases">
        <title>The Genome Sequence of Fonticula alba ATCC 38817.</title>
        <authorList>
            <consortium name="The Broad Institute Genomics Platform"/>
            <person name="Russ C."/>
            <person name="Cuomo C."/>
            <person name="Burger G."/>
            <person name="Gray M.W."/>
            <person name="Holland P.W.H."/>
            <person name="King N."/>
            <person name="Lang F.B.F."/>
            <person name="Roger A.J."/>
            <person name="Ruiz-Trillo I."/>
            <person name="Brown M."/>
            <person name="Walker B."/>
            <person name="Young S."/>
            <person name="Zeng Q."/>
            <person name="Gargeya S."/>
            <person name="Fitzgerald M."/>
            <person name="Haas B."/>
            <person name="Abouelleil A."/>
            <person name="Allen A.W."/>
            <person name="Alvarado L."/>
            <person name="Arachchi H.M."/>
            <person name="Berlin A.M."/>
            <person name="Chapman S.B."/>
            <person name="Gainer-Dewar J."/>
            <person name="Goldberg J."/>
            <person name="Griggs A."/>
            <person name="Gujja S."/>
            <person name="Hansen M."/>
            <person name="Howarth C."/>
            <person name="Imamovic A."/>
            <person name="Ireland A."/>
            <person name="Larimer J."/>
            <person name="McCowan C."/>
            <person name="Murphy C."/>
            <person name="Pearson M."/>
            <person name="Poon T.W."/>
            <person name="Priest M."/>
            <person name="Roberts A."/>
            <person name="Saif S."/>
            <person name="Shea T."/>
            <person name="Sisk P."/>
            <person name="Sykes S."/>
            <person name="Wortman J."/>
            <person name="Nusbaum C."/>
            <person name="Birren B."/>
        </authorList>
    </citation>
    <scope>NUCLEOTIDE SEQUENCE [LARGE SCALE GENOMIC DNA]</scope>
    <source>
        <strain evidence="1">ATCC 38817</strain>
    </source>
</reference>
<dbReference type="PANTHER" id="PTHR31159">
    <property type="entry name" value="COMM DOMAIN-CONTAINING PROTEIN 3"/>
    <property type="match status" value="1"/>
</dbReference>
<dbReference type="PANTHER" id="PTHR31159:SF1">
    <property type="entry name" value="COMM DOMAIN-CONTAINING PROTEIN 3"/>
    <property type="match status" value="1"/>
</dbReference>
<keyword evidence="2" id="KW-1185">Reference proteome</keyword>
<gene>
    <name evidence="1" type="ORF">H696_02729</name>
</gene>
<dbReference type="Proteomes" id="UP000030693">
    <property type="component" value="Unassembled WGS sequence"/>
</dbReference>
<dbReference type="RefSeq" id="XP_009494909.1">
    <property type="nucleotide sequence ID" value="XM_009496634.1"/>
</dbReference>
<sequence length="222" mass="23616">MEFSSLALSGLNLLTNDRYFLKQPHIINILSLNAATSLSADVPAQGLASNDPLQEPEVIAFLKDSGKPGLMSAALKEALYGITALFTECAKRNVTDTSFPSILDSVGVSEQAIVNILLSVYAAHFRVIRQRLAAITGAGSPGTAQLVDVDWKLQYDLKAGLSYHISLLATTPSGSFAEHEASVQNITFTADPVQLQDLVSRLRQAEGAYAALAAQAPTTGNR</sequence>
<dbReference type="OrthoDB" id="1917519at2759"/>